<evidence type="ECO:0000256" key="2">
    <source>
        <dbReference type="ARBA" id="ARBA00022692"/>
    </source>
</evidence>
<accession>A0A7J9F996</accession>
<keyword evidence="10" id="KW-1185">Reference proteome</keyword>
<evidence type="ECO:0000256" key="5">
    <source>
        <dbReference type="ARBA" id="ARBA00023136"/>
    </source>
</evidence>
<dbReference type="FunFam" id="2.90.10.10:FF:000007">
    <property type="entry name" value="Serine/threonine-protein kinase"/>
    <property type="match status" value="1"/>
</dbReference>
<dbReference type="PANTHER" id="PTHR47974:SF4">
    <property type="entry name" value="RECEPTOR-LIKE SERINE_THREONINE-PROTEIN KINASE"/>
    <property type="match status" value="1"/>
</dbReference>
<keyword evidence="5" id="KW-0472">Membrane</keyword>
<dbReference type="PANTHER" id="PTHR47974">
    <property type="entry name" value="OS07G0415500 PROTEIN"/>
    <property type="match status" value="1"/>
</dbReference>
<feature type="non-terminal residue" evidence="9">
    <location>
        <position position="1"/>
    </location>
</feature>
<dbReference type="InterPro" id="IPR001480">
    <property type="entry name" value="Bulb-type_lectin_dom"/>
</dbReference>
<dbReference type="SMART" id="SM00108">
    <property type="entry name" value="B_lectin"/>
    <property type="match status" value="1"/>
</dbReference>
<dbReference type="InterPro" id="IPR036426">
    <property type="entry name" value="Bulb-type_lectin_dom_sf"/>
</dbReference>
<keyword evidence="3" id="KW-0732">Signal</keyword>
<name>A0A7J9F996_9ROSI</name>
<dbReference type="EMBL" id="JABEZW010000012">
    <property type="protein sequence ID" value="MBA0781791.1"/>
    <property type="molecule type" value="Genomic_DNA"/>
</dbReference>
<keyword evidence="2" id="KW-0812">Transmembrane</keyword>
<evidence type="ECO:0000313" key="10">
    <source>
        <dbReference type="Proteomes" id="UP000593568"/>
    </source>
</evidence>
<dbReference type="Gene3D" id="2.90.10.10">
    <property type="entry name" value="Bulb-type lectin domain"/>
    <property type="match status" value="1"/>
</dbReference>
<evidence type="ECO:0000256" key="7">
    <source>
        <dbReference type="ARBA" id="ARBA00023180"/>
    </source>
</evidence>
<sequence>KGSHLSVQHPDSDLLTSPDNTFTCGFYVVCENAYCFSIWFTNSKEKTVVWMANYDKPVNGKGSRVSLRRDGALVLTDVDGSTIWQTNTSSTDAQQAELLNNGNLVLKNSSGKILWRSVGDEEPRKKTESTEK</sequence>
<comment type="subcellular location">
    <subcellularLocation>
        <location evidence="1">Membrane</location>
        <topology evidence="1">Single-pass membrane protein</topology>
    </subcellularLocation>
</comment>
<evidence type="ECO:0000256" key="6">
    <source>
        <dbReference type="ARBA" id="ARBA00023157"/>
    </source>
</evidence>
<reference evidence="9 10" key="1">
    <citation type="journal article" date="2019" name="Genome Biol. Evol.">
        <title>Insights into the evolution of the New World diploid cottons (Gossypium, subgenus Houzingenia) based on genome sequencing.</title>
        <authorList>
            <person name="Grover C.E."/>
            <person name="Arick M.A. 2nd"/>
            <person name="Thrash A."/>
            <person name="Conover J.L."/>
            <person name="Sanders W.S."/>
            <person name="Peterson D.G."/>
            <person name="Frelichowski J.E."/>
            <person name="Scheffler J.A."/>
            <person name="Scheffler B.E."/>
            <person name="Wendel J.F."/>
        </authorList>
    </citation>
    <scope>NUCLEOTIDE SEQUENCE [LARGE SCALE GENOMIC DNA]</scope>
    <source>
        <strain evidence="9">8</strain>
        <tissue evidence="9">Leaf</tissue>
    </source>
</reference>
<dbReference type="CDD" id="cd00028">
    <property type="entry name" value="B_lectin"/>
    <property type="match status" value="1"/>
</dbReference>
<dbReference type="GO" id="GO:0016020">
    <property type="term" value="C:membrane"/>
    <property type="evidence" value="ECO:0007669"/>
    <property type="project" value="UniProtKB-SubCell"/>
</dbReference>
<dbReference type="SUPFAM" id="SSF51110">
    <property type="entry name" value="alpha-D-mannose-specific plant lectins"/>
    <property type="match status" value="1"/>
</dbReference>
<feature type="domain" description="Bulb-type lectin" evidence="8">
    <location>
        <begin position="1"/>
        <end position="119"/>
    </location>
</feature>
<organism evidence="9 10">
    <name type="scientific">Gossypium trilobum</name>
    <dbReference type="NCBI Taxonomy" id="34281"/>
    <lineage>
        <taxon>Eukaryota</taxon>
        <taxon>Viridiplantae</taxon>
        <taxon>Streptophyta</taxon>
        <taxon>Embryophyta</taxon>
        <taxon>Tracheophyta</taxon>
        <taxon>Spermatophyta</taxon>
        <taxon>Magnoliopsida</taxon>
        <taxon>eudicotyledons</taxon>
        <taxon>Gunneridae</taxon>
        <taxon>Pentapetalae</taxon>
        <taxon>rosids</taxon>
        <taxon>malvids</taxon>
        <taxon>Malvales</taxon>
        <taxon>Malvaceae</taxon>
        <taxon>Malvoideae</taxon>
        <taxon>Gossypium</taxon>
    </lineage>
</organism>
<protein>
    <recommendedName>
        <fullName evidence="8">Bulb-type lectin domain-containing protein</fullName>
    </recommendedName>
</protein>
<evidence type="ECO:0000259" key="8">
    <source>
        <dbReference type="PROSITE" id="PS50927"/>
    </source>
</evidence>
<evidence type="ECO:0000256" key="3">
    <source>
        <dbReference type="ARBA" id="ARBA00022729"/>
    </source>
</evidence>
<dbReference type="AlphaFoldDB" id="A0A7J9F996"/>
<evidence type="ECO:0000256" key="4">
    <source>
        <dbReference type="ARBA" id="ARBA00022989"/>
    </source>
</evidence>
<dbReference type="Proteomes" id="UP000593568">
    <property type="component" value="Unassembled WGS sequence"/>
</dbReference>
<proteinExistence type="predicted"/>
<dbReference type="PROSITE" id="PS50927">
    <property type="entry name" value="BULB_LECTIN"/>
    <property type="match status" value="1"/>
</dbReference>
<evidence type="ECO:0000313" key="9">
    <source>
        <dbReference type="EMBL" id="MBA0781791.1"/>
    </source>
</evidence>
<keyword evidence="6" id="KW-1015">Disulfide bond</keyword>
<keyword evidence="4" id="KW-1133">Transmembrane helix</keyword>
<dbReference type="Pfam" id="PF01453">
    <property type="entry name" value="B_lectin"/>
    <property type="match status" value="1"/>
</dbReference>
<evidence type="ECO:0000256" key="1">
    <source>
        <dbReference type="ARBA" id="ARBA00004167"/>
    </source>
</evidence>
<gene>
    <name evidence="9" type="ORF">Gotri_002678</name>
</gene>
<keyword evidence="7" id="KW-0325">Glycoprotein</keyword>
<comment type="caution">
    <text evidence="9">The sequence shown here is derived from an EMBL/GenBank/DDBJ whole genome shotgun (WGS) entry which is preliminary data.</text>
</comment>